<evidence type="ECO:0000256" key="3">
    <source>
        <dbReference type="ARBA" id="ARBA00022808"/>
    </source>
</evidence>
<dbReference type="GO" id="GO:0019556">
    <property type="term" value="P:L-histidine catabolic process to glutamate and formamide"/>
    <property type="evidence" value="ECO:0007669"/>
    <property type="project" value="UniProtKB-UniRule"/>
</dbReference>
<dbReference type="InterPro" id="IPR023696">
    <property type="entry name" value="Ureohydrolase_dom_sf"/>
</dbReference>
<evidence type="ECO:0000256" key="4">
    <source>
        <dbReference type="ARBA" id="ARBA00023211"/>
    </source>
</evidence>
<feature type="binding site" evidence="5">
    <location>
        <position position="237"/>
    </location>
    <ligand>
        <name>Mn(2+)</name>
        <dbReference type="ChEBI" id="CHEBI:29035"/>
        <label>2</label>
    </ligand>
</feature>
<comment type="similarity">
    <text evidence="5 8 9">Belongs to the arginase family.</text>
</comment>
<dbReference type="GO" id="GO:0050415">
    <property type="term" value="F:formimidoylglutamase activity"/>
    <property type="evidence" value="ECO:0007669"/>
    <property type="project" value="UniProtKB-UniRule"/>
</dbReference>
<dbReference type="HAMAP" id="MF_00737">
    <property type="entry name" value="Formimidoylglutam"/>
    <property type="match status" value="1"/>
</dbReference>
<dbReference type="AlphaFoldDB" id="A0A9D1TUF3"/>
<evidence type="ECO:0000256" key="9">
    <source>
        <dbReference type="RuleBase" id="RU003684"/>
    </source>
</evidence>
<organism evidence="10 11">
    <name type="scientific">Candidatus Ignatzschineria merdigallinarum</name>
    <dbReference type="NCBI Taxonomy" id="2838621"/>
    <lineage>
        <taxon>Bacteria</taxon>
        <taxon>Pseudomonadati</taxon>
        <taxon>Pseudomonadota</taxon>
        <taxon>Gammaproteobacteria</taxon>
        <taxon>Cardiobacteriales</taxon>
        <taxon>Ignatzschineriaceae</taxon>
        <taxon>Ignatzschineria</taxon>
    </lineage>
</organism>
<dbReference type="PROSITE" id="PS51409">
    <property type="entry name" value="ARGINASE_2"/>
    <property type="match status" value="1"/>
</dbReference>
<feature type="binding site" evidence="5 7">
    <location>
        <position position="146"/>
    </location>
    <ligand>
        <name>Mn(2+)</name>
        <dbReference type="ChEBI" id="CHEBI:29035"/>
        <label>1</label>
    </ligand>
</feature>
<dbReference type="GO" id="GO:0030145">
    <property type="term" value="F:manganese ion binding"/>
    <property type="evidence" value="ECO:0007669"/>
    <property type="project" value="UniProtKB-UniRule"/>
</dbReference>
<dbReference type="PRINTS" id="PR00116">
    <property type="entry name" value="ARGINASE"/>
</dbReference>
<dbReference type="InterPro" id="IPR005923">
    <property type="entry name" value="HutG"/>
</dbReference>
<feature type="binding site" evidence="5">
    <location>
        <position position="148"/>
    </location>
    <ligand>
        <name>Mn(2+)</name>
        <dbReference type="ChEBI" id="CHEBI:29035"/>
        <label>2</label>
    </ligand>
</feature>
<feature type="binding site" evidence="7">
    <location>
        <position position="239"/>
    </location>
    <ligand>
        <name>Mn(2+)</name>
        <dbReference type="ChEBI" id="CHEBI:29035"/>
        <label>1</label>
    </ligand>
</feature>
<dbReference type="EC" id="3.5.3.8" evidence="5 6"/>
<dbReference type="InterPro" id="IPR020855">
    <property type="entry name" value="Ureohydrolase_Mn_BS"/>
</dbReference>
<keyword evidence="3 5" id="KW-0369">Histidine metabolism</keyword>
<evidence type="ECO:0000256" key="6">
    <source>
        <dbReference type="NCBIfam" id="TIGR01227"/>
    </source>
</evidence>
<comment type="caution">
    <text evidence="10">The sequence shown here is derived from an EMBL/GenBank/DDBJ whole genome shotgun (WGS) entry which is preliminary data.</text>
</comment>
<comment type="catalytic activity">
    <reaction evidence="5">
        <text>N-formimidoyl-L-glutamate + H2O = formamide + L-glutamate</text>
        <dbReference type="Rhea" id="RHEA:22492"/>
        <dbReference type="ChEBI" id="CHEBI:15377"/>
        <dbReference type="ChEBI" id="CHEBI:16397"/>
        <dbReference type="ChEBI" id="CHEBI:29985"/>
        <dbReference type="ChEBI" id="CHEBI:58928"/>
        <dbReference type="EC" id="3.5.3.8"/>
    </reaction>
</comment>
<feature type="binding site" evidence="5">
    <location>
        <position position="146"/>
    </location>
    <ligand>
        <name>Mn(2+)</name>
        <dbReference type="ChEBI" id="CHEBI:29035"/>
        <label>2</label>
    </ligand>
</feature>
<dbReference type="PROSITE" id="PS01053">
    <property type="entry name" value="ARGINASE_1"/>
    <property type="match status" value="1"/>
</dbReference>
<evidence type="ECO:0000256" key="8">
    <source>
        <dbReference type="PROSITE-ProRule" id="PRU00742"/>
    </source>
</evidence>
<evidence type="ECO:0000256" key="2">
    <source>
        <dbReference type="ARBA" id="ARBA00022801"/>
    </source>
</evidence>
<evidence type="ECO:0000256" key="1">
    <source>
        <dbReference type="ARBA" id="ARBA00022723"/>
    </source>
</evidence>
<gene>
    <name evidence="5 10" type="primary">hutG</name>
    <name evidence="10" type="ORF">H9889_01415</name>
</gene>
<feature type="binding site" evidence="7">
    <location>
        <position position="148"/>
    </location>
    <ligand>
        <name>Mn(2+)</name>
        <dbReference type="ChEBI" id="CHEBI:29035"/>
        <label>1</label>
    </ligand>
</feature>
<dbReference type="PANTHER" id="PTHR11358:SF35">
    <property type="entry name" value="FORMIMIDOYLGLUTAMASE"/>
    <property type="match status" value="1"/>
</dbReference>
<dbReference type="Pfam" id="PF00491">
    <property type="entry name" value="Arginase"/>
    <property type="match status" value="1"/>
</dbReference>
<keyword evidence="2 5" id="KW-0378">Hydrolase</keyword>
<reference evidence="10" key="2">
    <citation type="submission" date="2021-04" db="EMBL/GenBank/DDBJ databases">
        <authorList>
            <person name="Gilroy R."/>
        </authorList>
    </citation>
    <scope>NUCLEOTIDE SEQUENCE</scope>
    <source>
        <strain evidence="10">CHK160-9182</strain>
    </source>
</reference>
<dbReference type="SUPFAM" id="SSF52768">
    <property type="entry name" value="Arginase/deacetylase"/>
    <property type="match status" value="1"/>
</dbReference>
<dbReference type="CDD" id="cd09988">
    <property type="entry name" value="Formimidoylglutamase"/>
    <property type="match status" value="1"/>
</dbReference>
<name>A0A9D1TUF3_9GAMM</name>
<evidence type="ECO:0000313" key="10">
    <source>
        <dbReference type="EMBL" id="HIW05974.1"/>
    </source>
</evidence>
<comment type="cofactor">
    <cofactor evidence="5 7">
        <name>Mn(2+)</name>
        <dbReference type="ChEBI" id="CHEBI:29035"/>
    </cofactor>
    <text evidence="5 7">Binds 2 manganese ions per subunit.</text>
</comment>
<dbReference type="NCBIfam" id="TIGR01227">
    <property type="entry name" value="hutG"/>
    <property type="match status" value="1"/>
</dbReference>
<accession>A0A9D1TUF3</accession>
<proteinExistence type="inferred from homology"/>
<sequence length="309" mass="34351">MNQTHFSWEGRFDGDTPEHRRLFQIINQQTQADFTLLGFASDEGVRRNQGRLGAKNGPDHIRKQLASMPVHRSFTLNDAGDVACDDGDLETAQKELAHKIHQALTAKSLPIVLGGGHEIAFGSFQGAFNHLLTTKENFQLGIINFDAHFDLREADIVTSGTPFLNAANLSQAHNIDFNYLCLGIAEHGNTRVLFETAEKLGVTYLLDRELTPAKIPFALEKLQAFIDRVDYLYITVDLDVFPAYLAPGVSAPAAKGLALESFETLFETIIQSKKVILLDLAECNPQFDIDNRTAKLAAFIVYQYINNNL</sequence>
<feature type="binding site" evidence="5">
    <location>
        <position position="239"/>
    </location>
    <ligand>
        <name>Mn(2+)</name>
        <dbReference type="ChEBI" id="CHEBI:29035"/>
        <label>2</label>
    </ligand>
</feature>
<feature type="binding site" evidence="5 7">
    <location>
        <position position="117"/>
    </location>
    <ligand>
        <name>Mn(2+)</name>
        <dbReference type="ChEBI" id="CHEBI:29035"/>
        <label>1</label>
    </ligand>
</feature>
<protein>
    <recommendedName>
        <fullName evidence="5 6">Formimidoylglutamase</fullName>
        <ecNumber evidence="5 6">3.5.3.8</ecNumber>
    </recommendedName>
    <alternativeName>
        <fullName evidence="5">Formiminoglutamase</fullName>
    </alternativeName>
    <alternativeName>
        <fullName evidence="5">Formiminoglutamate hydrolase</fullName>
    </alternativeName>
</protein>
<comment type="function">
    <text evidence="5">Catalyzes the conversion of N-formimidoyl-L-glutamate to L-glutamate and formamide.</text>
</comment>
<feature type="binding site" evidence="5 7">
    <location>
        <position position="237"/>
    </location>
    <ligand>
        <name>Mn(2+)</name>
        <dbReference type="ChEBI" id="CHEBI:29035"/>
        <label>1</label>
    </ligand>
</feature>
<keyword evidence="1 5" id="KW-0479">Metal-binding</keyword>
<dbReference type="InterPro" id="IPR006035">
    <property type="entry name" value="Ureohydrolase"/>
</dbReference>
<evidence type="ECO:0000256" key="7">
    <source>
        <dbReference type="PIRSR" id="PIRSR036979-1"/>
    </source>
</evidence>
<feature type="binding site" evidence="5 7">
    <location>
        <position position="150"/>
    </location>
    <ligand>
        <name>Mn(2+)</name>
        <dbReference type="ChEBI" id="CHEBI:29035"/>
        <label>1</label>
    </ligand>
</feature>
<comment type="pathway">
    <text evidence="5">Amino-acid degradation; L-histidine degradation into L-glutamate; L-glutamate from N-formimidoyl-L-glutamate (hydrolase route): step 1/1.</text>
</comment>
<reference evidence="10" key="1">
    <citation type="journal article" date="2021" name="PeerJ">
        <title>Extensive microbial diversity within the chicken gut microbiome revealed by metagenomics and culture.</title>
        <authorList>
            <person name="Gilroy R."/>
            <person name="Ravi A."/>
            <person name="Getino M."/>
            <person name="Pursley I."/>
            <person name="Horton D.L."/>
            <person name="Alikhan N.F."/>
            <person name="Baker D."/>
            <person name="Gharbi K."/>
            <person name="Hall N."/>
            <person name="Watson M."/>
            <person name="Adriaenssens E.M."/>
            <person name="Foster-Nyarko E."/>
            <person name="Jarju S."/>
            <person name="Secka A."/>
            <person name="Antonio M."/>
            <person name="Oren A."/>
            <person name="Chaudhuri R.R."/>
            <person name="La Ragione R."/>
            <person name="Hildebrand F."/>
            <person name="Pallen M.J."/>
        </authorList>
    </citation>
    <scope>NUCLEOTIDE SEQUENCE</scope>
    <source>
        <strain evidence="10">CHK160-9182</strain>
    </source>
</reference>
<evidence type="ECO:0000256" key="5">
    <source>
        <dbReference type="HAMAP-Rule" id="MF_00737"/>
    </source>
</evidence>
<dbReference type="Proteomes" id="UP000823934">
    <property type="component" value="Unassembled WGS sequence"/>
</dbReference>
<dbReference type="Gene3D" id="3.40.800.10">
    <property type="entry name" value="Ureohydrolase domain"/>
    <property type="match status" value="1"/>
</dbReference>
<keyword evidence="4 5" id="KW-0464">Manganese</keyword>
<dbReference type="PANTHER" id="PTHR11358">
    <property type="entry name" value="ARGINASE/AGMATINASE"/>
    <property type="match status" value="1"/>
</dbReference>
<dbReference type="GO" id="GO:0033389">
    <property type="term" value="P:putrescine biosynthetic process from arginine, via agmatine"/>
    <property type="evidence" value="ECO:0007669"/>
    <property type="project" value="TreeGrafter"/>
</dbReference>
<evidence type="ECO:0000313" key="11">
    <source>
        <dbReference type="Proteomes" id="UP000823934"/>
    </source>
</evidence>
<dbReference type="EMBL" id="DXHP01000034">
    <property type="protein sequence ID" value="HIW05974.1"/>
    <property type="molecule type" value="Genomic_DNA"/>
</dbReference>
<dbReference type="GO" id="GO:0008783">
    <property type="term" value="F:agmatinase activity"/>
    <property type="evidence" value="ECO:0007669"/>
    <property type="project" value="TreeGrafter"/>
</dbReference>
<dbReference type="PIRSF" id="PIRSF036979">
    <property type="entry name" value="Arginase"/>
    <property type="match status" value="1"/>
</dbReference>